<keyword evidence="1" id="KW-0378">Hydrolase</keyword>
<gene>
    <name evidence="1" type="ORF">PAM7066_01802</name>
</gene>
<dbReference type="InterPro" id="IPR036412">
    <property type="entry name" value="HAD-like_sf"/>
</dbReference>
<dbReference type="Gene3D" id="3.40.50.1000">
    <property type="entry name" value="HAD superfamily/HAD-like"/>
    <property type="match status" value="1"/>
</dbReference>
<sequence length="194" mass="21786">MWDFDGVLNVNPGGEVFPWIADLDRDVGIPPESFRRFLNVPGQRRDVLNGWCDLRERLGGWIEAEGHDITAEEFLAHWLTADDRPDAEAVEWLRESDGRKVIATNNAVSRARYIAERTEAGRAAAKVFASGEMGVAKPSPGFFGQIERWAGLPPPRILLIDDSADNCASARRRGWQAFRFGPETRDRLPRMLGL</sequence>
<dbReference type="NCBIfam" id="TIGR01509">
    <property type="entry name" value="HAD-SF-IA-v3"/>
    <property type="match status" value="1"/>
</dbReference>
<dbReference type="InterPro" id="IPR006439">
    <property type="entry name" value="HAD-SF_hydro_IA"/>
</dbReference>
<dbReference type="Proteomes" id="UP000193870">
    <property type="component" value="Unassembled WGS sequence"/>
</dbReference>
<organism evidence="1 2">
    <name type="scientific">Palleronia marisminoris</name>
    <dbReference type="NCBI Taxonomy" id="315423"/>
    <lineage>
        <taxon>Bacteria</taxon>
        <taxon>Pseudomonadati</taxon>
        <taxon>Pseudomonadota</taxon>
        <taxon>Alphaproteobacteria</taxon>
        <taxon>Rhodobacterales</taxon>
        <taxon>Roseobacteraceae</taxon>
        <taxon>Palleronia</taxon>
    </lineage>
</organism>
<evidence type="ECO:0000313" key="2">
    <source>
        <dbReference type="Proteomes" id="UP000193870"/>
    </source>
</evidence>
<dbReference type="GO" id="GO:0016787">
    <property type="term" value="F:hydrolase activity"/>
    <property type="evidence" value="ECO:0007669"/>
    <property type="project" value="UniProtKB-KW"/>
</dbReference>
<dbReference type="InterPro" id="IPR023214">
    <property type="entry name" value="HAD_sf"/>
</dbReference>
<protein>
    <submittedName>
        <fullName evidence="1">Haloacid dehalogenase-like hydrolase</fullName>
    </submittedName>
</protein>
<dbReference type="AlphaFoldDB" id="A0A1Y5SJC7"/>
<accession>A0A1Y5SJC7</accession>
<dbReference type="PANTHER" id="PTHR43611:SF3">
    <property type="entry name" value="FLAVIN MONONUCLEOTIDE HYDROLASE 1, CHLOROPLATIC"/>
    <property type="match status" value="1"/>
</dbReference>
<dbReference type="PANTHER" id="PTHR43611">
    <property type="entry name" value="ALPHA-D-GLUCOSE 1-PHOSPHATE PHOSPHATASE"/>
    <property type="match status" value="1"/>
</dbReference>
<dbReference type="SUPFAM" id="SSF56784">
    <property type="entry name" value="HAD-like"/>
    <property type="match status" value="1"/>
</dbReference>
<dbReference type="STRING" id="315423.SAMN04488020_104180"/>
<reference evidence="1 2" key="1">
    <citation type="submission" date="2017-03" db="EMBL/GenBank/DDBJ databases">
        <authorList>
            <person name="Afonso C.L."/>
            <person name="Miller P.J."/>
            <person name="Scott M.A."/>
            <person name="Spackman E."/>
            <person name="Goraichik I."/>
            <person name="Dimitrov K.M."/>
            <person name="Suarez D.L."/>
            <person name="Swayne D.E."/>
        </authorList>
    </citation>
    <scope>NUCLEOTIDE SEQUENCE [LARGE SCALE GENOMIC DNA]</scope>
    <source>
        <strain evidence="1 2">CECT 7066</strain>
    </source>
</reference>
<name>A0A1Y5SJC7_9RHOB</name>
<dbReference type="Pfam" id="PF00702">
    <property type="entry name" value="Hydrolase"/>
    <property type="match status" value="1"/>
</dbReference>
<dbReference type="RefSeq" id="WP_175484609.1">
    <property type="nucleotide sequence ID" value="NZ_FOPF01000004.1"/>
</dbReference>
<proteinExistence type="predicted"/>
<dbReference type="EMBL" id="FWFV01000004">
    <property type="protein sequence ID" value="SLN42150.1"/>
    <property type="molecule type" value="Genomic_DNA"/>
</dbReference>
<evidence type="ECO:0000313" key="1">
    <source>
        <dbReference type="EMBL" id="SLN42150.1"/>
    </source>
</evidence>
<keyword evidence="2" id="KW-1185">Reference proteome</keyword>